<evidence type="ECO:0000256" key="2">
    <source>
        <dbReference type="ARBA" id="ARBA00010992"/>
    </source>
</evidence>
<evidence type="ECO:0000256" key="3">
    <source>
        <dbReference type="ARBA" id="ARBA00022448"/>
    </source>
</evidence>
<dbReference type="FunFam" id="1.20.1250.20:FF:000002">
    <property type="entry name" value="Sugar transport protein 13"/>
    <property type="match status" value="1"/>
</dbReference>
<feature type="transmembrane region" description="Helical" evidence="10">
    <location>
        <begin position="318"/>
        <end position="340"/>
    </location>
</feature>
<evidence type="ECO:0000256" key="5">
    <source>
        <dbReference type="ARBA" id="ARBA00022692"/>
    </source>
</evidence>
<name>A0AAE1MBE2_9FABA</name>
<evidence type="ECO:0000256" key="4">
    <source>
        <dbReference type="ARBA" id="ARBA00022597"/>
    </source>
</evidence>
<dbReference type="InterPro" id="IPR005828">
    <property type="entry name" value="MFS_sugar_transport-like"/>
</dbReference>
<dbReference type="InterPro" id="IPR045262">
    <property type="entry name" value="STP/PLT_plant"/>
</dbReference>
<accession>A0AAE1MBE2</accession>
<dbReference type="SUPFAM" id="SSF103473">
    <property type="entry name" value="MFS general substrate transporter"/>
    <property type="match status" value="1"/>
</dbReference>
<dbReference type="AlphaFoldDB" id="A0AAE1MBE2"/>
<feature type="transmembrane region" description="Helical" evidence="10">
    <location>
        <begin position="422"/>
        <end position="445"/>
    </location>
</feature>
<dbReference type="PROSITE" id="PS00216">
    <property type="entry name" value="SUGAR_TRANSPORT_1"/>
    <property type="match status" value="1"/>
</dbReference>
<dbReference type="PANTHER" id="PTHR23500">
    <property type="entry name" value="SOLUTE CARRIER FAMILY 2, FACILITATED GLUCOSE TRANSPORTER"/>
    <property type="match status" value="1"/>
</dbReference>
<feature type="transmembrane region" description="Helical" evidence="10">
    <location>
        <begin position="383"/>
        <end position="410"/>
    </location>
</feature>
<evidence type="ECO:0000256" key="1">
    <source>
        <dbReference type="ARBA" id="ARBA00004141"/>
    </source>
</evidence>
<evidence type="ECO:0000256" key="6">
    <source>
        <dbReference type="ARBA" id="ARBA00022847"/>
    </source>
</evidence>
<feature type="transmembrane region" description="Helical" evidence="10">
    <location>
        <begin position="282"/>
        <end position="306"/>
    </location>
</feature>
<dbReference type="Gene3D" id="1.20.1250.20">
    <property type="entry name" value="MFS general substrate transporter like domains"/>
    <property type="match status" value="1"/>
</dbReference>
<dbReference type="InterPro" id="IPR005829">
    <property type="entry name" value="Sugar_transporter_CS"/>
</dbReference>
<proteinExistence type="inferred from homology"/>
<dbReference type="InterPro" id="IPR003663">
    <property type="entry name" value="Sugar/inositol_transpt"/>
</dbReference>
<dbReference type="Proteomes" id="UP001293593">
    <property type="component" value="Unassembled WGS sequence"/>
</dbReference>
<feature type="transmembrane region" description="Helical" evidence="10">
    <location>
        <begin position="451"/>
        <end position="472"/>
    </location>
</feature>
<dbReference type="NCBIfam" id="TIGR00879">
    <property type="entry name" value="SP"/>
    <property type="match status" value="1"/>
</dbReference>
<keyword evidence="5 10" id="KW-0812">Transmembrane</keyword>
<sequence length="513" mass="56668">MKGKDMDPTMKYPGKLTPRVVLTCLLAATGGLIFGYDHGVSGGVTSMDSFLEKFFPSVYAREAGMKPSSNQYCKFNSQILTLFTSSLYLTALISGLGASTITRKLGRRATMMIGGVFFVLGALLNGLAIHMWMLIVGRMLLGFGIGCANQSVPIYVSEMAPYKYRGALNMCFQLSITIGIFGANLVNYYFVDLLNGQGWRLSLGLGAVPAVIFLVGSFFLPDSPSSLVERDRLEEAKRELVKIRGTHNIEAEFNDIVAARESSKHVKHPWATLRQRKYRPQLVLAILIPFFQQFTGLNVITFYAPILFRSIGFGSTASLMSAVIIGSVKPVSTLISILVVDKFGRRTLFIEGGLQMLVCQIIMAIAIGIEFGTSGIPGKLPHWYSVVVVGVICIYVAGFAWSWGPLGWLVPSEIYSLEVRPAAQSITVGVNMISTFIIAQLFTLMLCHLKFGLFIFFGCFVVIMTTFVYKLVPETKGIPIEEMSRIWDDHPFWGRFVRSTEEDTKSHMGNSKC</sequence>
<comment type="subcellular location">
    <subcellularLocation>
        <location evidence="1">Membrane</location>
        <topology evidence="1">Multi-pass membrane protein</topology>
    </subcellularLocation>
</comment>
<keyword evidence="13" id="KW-1185">Reference proteome</keyword>
<gene>
    <name evidence="12" type="ORF">QN277_004005</name>
</gene>
<dbReference type="InterPro" id="IPR044778">
    <property type="entry name" value="MFS_STP/MST-like_plant"/>
</dbReference>
<keyword evidence="8 10" id="KW-0472">Membrane</keyword>
<evidence type="ECO:0000313" key="12">
    <source>
        <dbReference type="EMBL" id="KAK4260947.1"/>
    </source>
</evidence>
<dbReference type="EMBL" id="JAWXYG010000010">
    <property type="protein sequence ID" value="KAK4260947.1"/>
    <property type="molecule type" value="Genomic_DNA"/>
</dbReference>
<dbReference type="InterPro" id="IPR020846">
    <property type="entry name" value="MFS_dom"/>
</dbReference>
<evidence type="ECO:0000256" key="9">
    <source>
        <dbReference type="RuleBase" id="RU003346"/>
    </source>
</evidence>
<dbReference type="Pfam" id="PF00083">
    <property type="entry name" value="Sugar_tr"/>
    <property type="match status" value="1"/>
</dbReference>
<keyword evidence="4" id="KW-0762">Sugar transport</keyword>
<dbReference type="PROSITE" id="PS00217">
    <property type="entry name" value="SUGAR_TRANSPORT_2"/>
    <property type="match status" value="1"/>
</dbReference>
<feature type="domain" description="Major facilitator superfamily (MFS) profile" evidence="11">
    <location>
        <begin position="23"/>
        <end position="476"/>
    </location>
</feature>
<dbReference type="GO" id="GO:0015293">
    <property type="term" value="F:symporter activity"/>
    <property type="evidence" value="ECO:0007669"/>
    <property type="project" value="UniProtKB-KW"/>
</dbReference>
<evidence type="ECO:0000256" key="7">
    <source>
        <dbReference type="ARBA" id="ARBA00022989"/>
    </source>
</evidence>
<organism evidence="12 13">
    <name type="scientific">Acacia crassicarpa</name>
    <name type="common">northern wattle</name>
    <dbReference type="NCBI Taxonomy" id="499986"/>
    <lineage>
        <taxon>Eukaryota</taxon>
        <taxon>Viridiplantae</taxon>
        <taxon>Streptophyta</taxon>
        <taxon>Embryophyta</taxon>
        <taxon>Tracheophyta</taxon>
        <taxon>Spermatophyta</taxon>
        <taxon>Magnoliopsida</taxon>
        <taxon>eudicotyledons</taxon>
        <taxon>Gunneridae</taxon>
        <taxon>Pentapetalae</taxon>
        <taxon>rosids</taxon>
        <taxon>fabids</taxon>
        <taxon>Fabales</taxon>
        <taxon>Fabaceae</taxon>
        <taxon>Caesalpinioideae</taxon>
        <taxon>mimosoid clade</taxon>
        <taxon>Acacieae</taxon>
        <taxon>Acacia</taxon>
    </lineage>
</organism>
<evidence type="ECO:0000256" key="10">
    <source>
        <dbReference type="SAM" id="Phobius"/>
    </source>
</evidence>
<dbReference type="GO" id="GO:0016020">
    <property type="term" value="C:membrane"/>
    <property type="evidence" value="ECO:0007669"/>
    <property type="project" value="UniProtKB-SubCell"/>
</dbReference>
<dbReference type="PANTHER" id="PTHR23500:SF588">
    <property type="entry name" value="MAJOR FACILITATOR, SUGAR TRANSPORTER, MAJOR FACILITATOR SUPERFAMILY-RELATED"/>
    <property type="match status" value="1"/>
</dbReference>
<evidence type="ECO:0000259" key="11">
    <source>
        <dbReference type="PROSITE" id="PS50850"/>
    </source>
</evidence>
<keyword evidence="3 9" id="KW-0813">Transport</keyword>
<feature type="transmembrane region" description="Helical" evidence="10">
    <location>
        <begin position="202"/>
        <end position="220"/>
    </location>
</feature>
<dbReference type="PRINTS" id="PR00171">
    <property type="entry name" value="SUGRTRNSPORT"/>
</dbReference>
<dbReference type="GO" id="GO:0015145">
    <property type="term" value="F:monosaccharide transmembrane transporter activity"/>
    <property type="evidence" value="ECO:0007669"/>
    <property type="project" value="InterPro"/>
</dbReference>
<evidence type="ECO:0000256" key="8">
    <source>
        <dbReference type="ARBA" id="ARBA00023136"/>
    </source>
</evidence>
<dbReference type="CDD" id="cd17361">
    <property type="entry name" value="MFS_STP"/>
    <property type="match status" value="1"/>
</dbReference>
<comment type="caution">
    <text evidence="12">The sequence shown here is derived from an EMBL/GenBank/DDBJ whole genome shotgun (WGS) entry which is preliminary data.</text>
</comment>
<keyword evidence="6" id="KW-0769">Symport</keyword>
<feature type="transmembrane region" description="Helical" evidence="10">
    <location>
        <begin position="352"/>
        <end position="371"/>
    </location>
</feature>
<feature type="transmembrane region" description="Helical" evidence="10">
    <location>
        <begin position="168"/>
        <end position="190"/>
    </location>
</feature>
<comment type="similarity">
    <text evidence="2 9">Belongs to the major facilitator superfamily. Sugar transporter (TC 2.A.1.1) family.</text>
</comment>
<dbReference type="InterPro" id="IPR036259">
    <property type="entry name" value="MFS_trans_sf"/>
</dbReference>
<protein>
    <recommendedName>
        <fullName evidence="11">Major facilitator superfamily (MFS) profile domain-containing protein</fullName>
    </recommendedName>
</protein>
<reference evidence="12" key="1">
    <citation type="submission" date="2023-10" db="EMBL/GenBank/DDBJ databases">
        <title>Chromosome-level genome of the transformable northern wattle, Acacia crassicarpa.</title>
        <authorList>
            <person name="Massaro I."/>
            <person name="Sinha N.R."/>
            <person name="Poethig S."/>
            <person name="Leichty A.R."/>
        </authorList>
    </citation>
    <scope>NUCLEOTIDE SEQUENCE</scope>
    <source>
        <strain evidence="12">Acra3RX</strain>
        <tissue evidence="12">Leaf</tissue>
    </source>
</reference>
<feature type="transmembrane region" description="Helical" evidence="10">
    <location>
        <begin position="109"/>
        <end position="129"/>
    </location>
</feature>
<feature type="transmembrane region" description="Helical" evidence="10">
    <location>
        <begin position="135"/>
        <end position="156"/>
    </location>
</feature>
<feature type="transmembrane region" description="Helical" evidence="10">
    <location>
        <begin position="75"/>
        <end position="97"/>
    </location>
</feature>
<dbReference type="PROSITE" id="PS50850">
    <property type="entry name" value="MFS"/>
    <property type="match status" value="1"/>
</dbReference>
<evidence type="ECO:0000313" key="13">
    <source>
        <dbReference type="Proteomes" id="UP001293593"/>
    </source>
</evidence>
<keyword evidence="7 10" id="KW-1133">Transmembrane helix</keyword>